<dbReference type="GO" id="GO:0004592">
    <property type="term" value="F:pantoate-beta-alanine ligase activity"/>
    <property type="evidence" value="ECO:0007669"/>
    <property type="project" value="UniProtKB-UniRule"/>
</dbReference>
<dbReference type="SUPFAM" id="SSF52374">
    <property type="entry name" value="Nucleotidylyl transferase"/>
    <property type="match status" value="1"/>
</dbReference>
<comment type="similarity">
    <text evidence="2 8">Belongs to the pantothenate synthetase family.</text>
</comment>
<feature type="active site" description="Proton donor" evidence="8">
    <location>
        <position position="37"/>
    </location>
</feature>
<gene>
    <name evidence="8" type="primary">panC</name>
    <name evidence="9" type="ORF">GTQ38_11325</name>
</gene>
<keyword evidence="6 8" id="KW-0067">ATP-binding</keyword>
<feature type="binding site" evidence="8">
    <location>
        <position position="61"/>
    </location>
    <ligand>
        <name>beta-alanine</name>
        <dbReference type="ChEBI" id="CHEBI:57966"/>
    </ligand>
</feature>
<evidence type="ECO:0000256" key="2">
    <source>
        <dbReference type="ARBA" id="ARBA00009256"/>
    </source>
</evidence>
<dbReference type="Proteomes" id="UP000475249">
    <property type="component" value="Unassembled WGS sequence"/>
</dbReference>
<keyword evidence="4 8" id="KW-0566">Pantothenate biosynthesis</keyword>
<dbReference type="Gene3D" id="3.40.50.620">
    <property type="entry name" value="HUPs"/>
    <property type="match status" value="1"/>
</dbReference>
<dbReference type="GO" id="GO:0015940">
    <property type="term" value="P:pantothenate biosynthetic process"/>
    <property type="evidence" value="ECO:0007669"/>
    <property type="project" value="UniProtKB-UniRule"/>
</dbReference>
<feature type="binding site" evidence="8">
    <location>
        <position position="155"/>
    </location>
    <ligand>
        <name>(R)-pantoate</name>
        <dbReference type="ChEBI" id="CHEBI:15980"/>
    </ligand>
</feature>
<feature type="binding site" evidence="8">
    <location>
        <begin position="186"/>
        <end position="189"/>
    </location>
    <ligand>
        <name>ATP</name>
        <dbReference type="ChEBI" id="CHEBI:30616"/>
    </ligand>
</feature>
<dbReference type="RefSeq" id="WP_161435630.1">
    <property type="nucleotide sequence ID" value="NZ_WXYO01000005.1"/>
</dbReference>
<dbReference type="UniPathway" id="UPA00028">
    <property type="reaction ID" value="UER00005"/>
</dbReference>
<dbReference type="Pfam" id="PF02569">
    <property type="entry name" value="Pantoate_ligase"/>
    <property type="match status" value="1"/>
</dbReference>
<comment type="miscellaneous">
    <text evidence="8">The reaction proceeds by a bi uni uni bi ping pong mechanism.</text>
</comment>
<comment type="caution">
    <text evidence="9">The sequence shown here is derived from an EMBL/GenBank/DDBJ whole genome shotgun (WGS) entry which is preliminary data.</text>
</comment>
<dbReference type="GO" id="GO:0005829">
    <property type="term" value="C:cytosol"/>
    <property type="evidence" value="ECO:0007669"/>
    <property type="project" value="TreeGrafter"/>
</dbReference>
<keyword evidence="3 8" id="KW-0436">Ligase</keyword>
<evidence type="ECO:0000256" key="6">
    <source>
        <dbReference type="ARBA" id="ARBA00022840"/>
    </source>
</evidence>
<feature type="binding site" evidence="8">
    <location>
        <position position="61"/>
    </location>
    <ligand>
        <name>(R)-pantoate</name>
        <dbReference type="ChEBI" id="CHEBI:15980"/>
    </ligand>
</feature>
<organism evidence="9 10">
    <name type="scientific">Poritiphilus flavus</name>
    <dbReference type="NCBI Taxonomy" id="2697053"/>
    <lineage>
        <taxon>Bacteria</taxon>
        <taxon>Pseudomonadati</taxon>
        <taxon>Bacteroidota</taxon>
        <taxon>Flavobacteriia</taxon>
        <taxon>Flavobacteriales</taxon>
        <taxon>Flavobacteriaceae</taxon>
        <taxon>Poritiphilus</taxon>
    </lineage>
</organism>
<dbReference type="InterPro" id="IPR014729">
    <property type="entry name" value="Rossmann-like_a/b/a_fold"/>
</dbReference>
<evidence type="ECO:0000256" key="4">
    <source>
        <dbReference type="ARBA" id="ARBA00022655"/>
    </source>
</evidence>
<dbReference type="PANTHER" id="PTHR21299">
    <property type="entry name" value="CYTIDYLATE KINASE/PANTOATE-BETA-ALANINE LIGASE"/>
    <property type="match status" value="1"/>
</dbReference>
<evidence type="ECO:0000256" key="7">
    <source>
        <dbReference type="ARBA" id="ARBA00048258"/>
    </source>
</evidence>
<feature type="binding site" evidence="8">
    <location>
        <begin position="30"/>
        <end position="37"/>
    </location>
    <ligand>
        <name>ATP</name>
        <dbReference type="ChEBI" id="CHEBI:30616"/>
    </ligand>
</feature>
<evidence type="ECO:0000313" key="9">
    <source>
        <dbReference type="EMBL" id="NAS12596.1"/>
    </source>
</evidence>
<keyword evidence="10" id="KW-1185">Reference proteome</keyword>
<evidence type="ECO:0000256" key="8">
    <source>
        <dbReference type="HAMAP-Rule" id="MF_00158"/>
    </source>
</evidence>
<accession>A0A6L9ED33</accession>
<protein>
    <recommendedName>
        <fullName evidence="8">Pantothenate synthetase</fullName>
        <shortName evidence="8">PS</shortName>
        <ecNumber evidence="8">6.3.2.1</ecNumber>
    </recommendedName>
    <alternativeName>
        <fullName evidence="8">Pantoate--beta-alanine ligase</fullName>
    </alternativeName>
    <alternativeName>
        <fullName evidence="8">Pantoate-activating enzyme</fullName>
    </alternativeName>
</protein>
<comment type="subcellular location">
    <subcellularLocation>
        <location evidence="8">Cytoplasm</location>
    </subcellularLocation>
</comment>
<keyword evidence="8" id="KW-0963">Cytoplasm</keyword>
<comment type="subunit">
    <text evidence="8">Homodimer.</text>
</comment>
<dbReference type="NCBIfam" id="TIGR00018">
    <property type="entry name" value="panC"/>
    <property type="match status" value="1"/>
</dbReference>
<feature type="binding site" evidence="8">
    <location>
        <position position="178"/>
    </location>
    <ligand>
        <name>ATP</name>
        <dbReference type="ChEBI" id="CHEBI:30616"/>
    </ligand>
</feature>
<feature type="binding site" evidence="8">
    <location>
        <begin position="149"/>
        <end position="152"/>
    </location>
    <ligand>
        <name>ATP</name>
        <dbReference type="ChEBI" id="CHEBI:30616"/>
    </ligand>
</feature>
<comment type="catalytic activity">
    <reaction evidence="7 8">
        <text>(R)-pantoate + beta-alanine + ATP = (R)-pantothenate + AMP + diphosphate + H(+)</text>
        <dbReference type="Rhea" id="RHEA:10912"/>
        <dbReference type="ChEBI" id="CHEBI:15378"/>
        <dbReference type="ChEBI" id="CHEBI:15980"/>
        <dbReference type="ChEBI" id="CHEBI:29032"/>
        <dbReference type="ChEBI" id="CHEBI:30616"/>
        <dbReference type="ChEBI" id="CHEBI:33019"/>
        <dbReference type="ChEBI" id="CHEBI:57966"/>
        <dbReference type="ChEBI" id="CHEBI:456215"/>
        <dbReference type="EC" id="6.3.2.1"/>
    </reaction>
</comment>
<name>A0A6L9ED33_9FLAO</name>
<dbReference type="InterPro" id="IPR003721">
    <property type="entry name" value="Pantoate_ligase"/>
</dbReference>
<evidence type="ECO:0000256" key="5">
    <source>
        <dbReference type="ARBA" id="ARBA00022741"/>
    </source>
</evidence>
<proteinExistence type="inferred from homology"/>
<dbReference type="CDD" id="cd00560">
    <property type="entry name" value="PanC"/>
    <property type="match status" value="1"/>
</dbReference>
<dbReference type="NCBIfam" id="TIGR00125">
    <property type="entry name" value="cyt_tran_rel"/>
    <property type="match status" value="1"/>
</dbReference>
<dbReference type="GO" id="GO:0005524">
    <property type="term" value="F:ATP binding"/>
    <property type="evidence" value="ECO:0007669"/>
    <property type="project" value="UniProtKB-KW"/>
</dbReference>
<dbReference type="AlphaFoldDB" id="A0A6L9ED33"/>
<comment type="function">
    <text evidence="8">Catalyzes the condensation of pantoate with beta-alanine in an ATP-dependent reaction via a pantoyl-adenylate intermediate.</text>
</comment>
<reference evidence="9 10" key="1">
    <citation type="submission" date="2020-01" db="EMBL/GenBank/DDBJ databases">
        <title>Bacteria diversity of Porities sp.</title>
        <authorList>
            <person name="Wang G."/>
        </authorList>
    </citation>
    <scope>NUCLEOTIDE SEQUENCE [LARGE SCALE GENOMIC DNA]</scope>
    <source>
        <strain evidence="9 10">R33</strain>
    </source>
</reference>
<dbReference type="InterPro" id="IPR004821">
    <property type="entry name" value="Cyt_trans-like"/>
</dbReference>
<sequence length="282" mass="32258">MRVFDAKLKLQSQLRLMRSENNTIGMVPTMGALHEGHLALVRQALSENDVVVVSIFINPTQFNNPEDLNKYPRSMEQDSKLLSELSEELLIFAPGIREMYPESVESVSYNFDGIEEVMEGKHRPGHFDGVATIVEALLRAVSPDRAYFGEKDYQQLQIVRKLVSQKQLPIEIMGCPIVREPSGLAMSSRNERLPKRLRKEASFIYKTLQAAKVKFGTESAIEVSDWVDNEFNIHPDLELEYFEIADAETLRPIRRKQKENKYRAFIAVYAEGIRLIDNIALN</sequence>
<evidence type="ECO:0000313" key="10">
    <source>
        <dbReference type="Proteomes" id="UP000475249"/>
    </source>
</evidence>
<keyword evidence="5 8" id="KW-0547">Nucleotide-binding</keyword>
<dbReference type="Gene3D" id="3.30.1300.10">
    <property type="entry name" value="Pantoate-beta-alanine ligase, C-terminal domain"/>
    <property type="match status" value="1"/>
</dbReference>
<dbReference type="HAMAP" id="MF_00158">
    <property type="entry name" value="PanC"/>
    <property type="match status" value="1"/>
</dbReference>
<evidence type="ECO:0000256" key="3">
    <source>
        <dbReference type="ARBA" id="ARBA00022598"/>
    </source>
</evidence>
<dbReference type="EMBL" id="WXYO01000005">
    <property type="protein sequence ID" value="NAS12596.1"/>
    <property type="molecule type" value="Genomic_DNA"/>
</dbReference>
<dbReference type="PANTHER" id="PTHR21299:SF1">
    <property type="entry name" value="PANTOATE--BETA-ALANINE LIGASE"/>
    <property type="match status" value="1"/>
</dbReference>
<evidence type="ECO:0000256" key="1">
    <source>
        <dbReference type="ARBA" id="ARBA00004990"/>
    </source>
</evidence>
<dbReference type="InterPro" id="IPR042176">
    <property type="entry name" value="Pantoate_ligase_C"/>
</dbReference>
<dbReference type="EC" id="6.3.2.1" evidence="8"/>
<comment type="pathway">
    <text evidence="1 8">Cofactor biosynthesis; (R)-pantothenate biosynthesis; (R)-pantothenate from (R)-pantoate and beta-alanine: step 1/1.</text>
</comment>